<comment type="similarity">
    <text evidence="2">Belongs to the TRAFAC class TrmE-Era-EngA-EngB-Septin-like GTPase superfamily. TrmE GTPase family.</text>
</comment>
<dbReference type="CDD" id="cd14858">
    <property type="entry name" value="TrmE_N"/>
    <property type="match status" value="1"/>
</dbReference>
<dbReference type="Gene3D" id="3.30.1360.120">
    <property type="entry name" value="Probable tRNA modification gtpase trme, domain 1"/>
    <property type="match status" value="1"/>
</dbReference>
<reference evidence="10" key="3">
    <citation type="submission" date="2016-03" db="UniProtKB">
        <authorList>
            <consortium name="EnsemblProtists"/>
        </authorList>
    </citation>
    <scope>IDENTIFICATION</scope>
</reference>
<dbReference type="NCBIfam" id="TIGR00231">
    <property type="entry name" value="small_GTP"/>
    <property type="match status" value="1"/>
</dbReference>
<dbReference type="Proteomes" id="UP000011087">
    <property type="component" value="Unassembled WGS sequence"/>
</dbReference>
<dbReference type="GO" id="GO:0030488">
    <property type="term" value="P:tRNA methylation"/>
    <property type="evidence" value="ECO:0007669"/>
    <property type="project" value="TreeGrafter"/>
</dbReference>
<dbReference type="GO" id="GO:0002098">
    <property type="term" value="P:tRNA wobble uridine modification"/>
    <property type="evidence" value="ECO:0007669"/>
    <property type="project" value="TreeGrafter"/>
</dbReference>
<dbReference type="GO" id="GO:0003924">
    <property type="term" value="F:GTPase activity"/>
    <property type="evidence" value="ECO:0007669"/>
    <property type="project" value="InterPro"/>
</dbReference>
<sequence length="557" mass="61440">MNRKISLKASWGAAFLASLSSFVLYADAFSLVNPGISLTARRDFTKKSCRPFHRYRNLNCLRRPCSIALSSCAVSDEVDSKEVYFPKTANTIYALSTPVGVGGIAVIRISGEDALPALQEMSKPGNKKSRELLDKSLILFFPGPNSFTGEDVVELHVHGGVAIVNSVLDALSKIEGLRLAQRGEYTRRALMNGRMDLLEAEALSDLINAETKGQQKQALEQPRQDVGRIYDEVNTHLADGRRGEAIRTGLRCTLVGPPNAGKSSLLNVLAARPAAIVSSIPGTTRDIVQVRLELGGLPVMVDDTAGLRVDSSDEIEREGMRRSAMSFKQADIRILVLDGGESTTLIHKSAGNQMMAEDSVSLLQLLNEMYKEFKTELEGDSKFDVGKTTVGNWGWSRKAKELIEEEEEEEGVGEGKLLVVLNKVDLIKKAERKDGWRQELTEEIMSRLHKLTGSEIEVHWISCTTREGIDEFIDALNSKVEETTMSEDEAPLITRARHRELLSSCAETLERFLETQVPVGFAVEDLTEALDLIGQITGEVNVEEVLDVVFRDFCIGK</sequence>
<dbReference type="GeneID" id="17300525"/>
<evidence type="ECO:0000259" key="8">
    <source>
        <dbReference type="Pfam" id="PF12631"/>
    </source>
</evidence>
<dbReference type="PaxDb" id="55529-EKX43754"/>
<dbReference type="InterPro" id="IPR004520">
    <property type="entry name" value="GTPase_MnmE"/>
</dbReference>
<dbReference type="GO" id="GO:0009507">
    <property type="term" value="C:chloroplast"/>
    <property type="evidence" value="ECO:0007669"/>
    <property type="project" value="UniProtKB-SubCell"/>
</dbReference>
<evidence type="ECO:0000259" key="7">
    <source>
        <dbReference type="Pfam" id="PF10396"/>
    </source>
</evidence>
<dbReference type="InterPro" id="IPR027368">
    <property type="entry name" value="MnmE_dom2"/>
</dbReference>
<dbReference type="Pfam" id="PF01926">
    <property type="entry name" value="MMR_HSR1"/>
    <property type="match status" value="1"/>
</dbReference>
<keyword evidence="11" id="KW-1185">Reference proteome</keyword>
<dbReference type="OrthoDB" id="188276at2759"/>
<reference evidence="11" key="2">
    <citation type="submission" date="2012-11" db="EMBL/GenBank/DDBJ databases">
        <authorList>
            <person name="Kuo A."/>
            <person name="Curtis B.A."/>
            <person name="Tanifuji G."/>
            <person name="Burki F."/>
            <person name="Gruber A."/>
            <person name="Irimia M."/>
            <person name="Maruyama S."/>
            <person name="Arias M.C."/>
            <person name="Ball S.G."/>
            <person name="Gile G.H."/>
            <person name="Hirakawa Y."/>
            <person name="Hopkins J.F."/>
            <person name="Rensing S.A."/>
            <person name="Schmutz J."/>
            <person name="Symeonidi A."/>
            <person name="Elias M."/>
            <person name="Eveleigh R.J."/>
            <person name="Herman E.K."/>
            <person name="Klute M.J."/>
            <person name="Nakayama T."/>
            <person name="Obornik M."/>
            <person name="Reyes-Prieto A."/>
            <person name="Armbrust E.V."/>
            <person name="Aves S.J."/>
            <person name="Beiko R.G."/>
            <person name="Coutinho P."/>
            <person name="Dacks J.B."/>
            <person name="Durnford D.G."/>
            <person name="Fast N.M."/>
            <person name="Green B.R."/>
            <person name="Grisdale C."/>
            <person name="Hempe F."/>
            <person name="Henrissat B."/>
            <person name="Hoppner M.P."/>
            <person name="Ishida K.-I."/>
            <person name="Kim E."/>
            <person name="Koreny L."/>
            <person name="Kroth P.G."/>
            <person name="Liu Y."/>
            <person name="Malik S.-B."/>
            <person name="Maier U.G."/>
            <person name="McRose D."/>
            <person name="Mock T."/>
            <person name="Neilson J.A."/>
            <person name="Onodera N.T."/>
            <person name="Poole A.M."/>
            <person name="Pritham E.J."/>
            <person name="Richards T.A."/>
            <person name="Rocap G."/>
            <person name="Roy S.W."/>
            <person name="Sarai C."/>
            <person name="Schaack S."/>
            <person name="Shirato S."/>
            <person name="Slamovits C.H."/>
            <person name="Spencer D.F."/>
            <person name="Suzuki S."/>
            <person name="Worden A.Z."/>
            <person name="Zauner S."/>
            <person name="Barry K."/>
            <person name="Bell C."/>
            <person name="Bharti A.K."/>
            <person name="Crow J.A."/>
            <person name="Grimwood J."/>
            <person name="Kramer R."/>
            <person name="Lindquist E."/>
            <person name="Lucas S."/>
            <person name="Salamov A."/>
            <person name="McFadden G.I."/>
            <person name="Lane C.E."/>
            <person name="Keeling P.J."/>
            <person name="Gray M.W."/>
            <person name="Grigoriev I.V."/>
            <person name="Archibald J.M."/>
        </authorList>
    </citation>
    <scope>NUCLEOTIDE SEQUENCE</scope>
    <source>
        <strain evidence="11">CCMP2712</strain>
    </source>
</reference>
<accession>L1J6N0</accession>
<evidence type="ECO:0000256" key="5">
    <source>
        <dbReference type="ARBA" id="ARBA00023134"/>
    </source>
</evidence>
<feature type="domain" description="MnmE helical" evidence="8">
    <location>
        <begin position="224"/>
        <end position="554"/>
    </location>
</feature>
<dbReference type="InterPro" id="IPR027266">
    <property type="entry name" value="TrmE/GcvT-like"/>
</dbReference>
<dbReference type="EnsemblProtists" id="EKX43754">
    <property type="protein sequence ID" value="EKX43754"/>
    <property type="gene ID" value="GUITHDRAFT_110211"/>
</dbReference>
<dbReference type="Gene3D" id="3.40.50.300">
    <property type="entry name" value="P-loop containing nucleotide triphosphate hydrolases"/>
    <property type="match status" value="1"/>
</dbReference>
<keyword evidence="3" id="KW-0819">tRNA processing</keyword>
<dbReference type="CDD" id="cd04164">
    <property type="entry name" value="trmE"/>
    <property type="match status" value="1"/>
</dbReference>
<dbReference type="PANTHER" id="PTHR42714:SF2">
    <property type="entry name" value="TRNA MODIFICATION GTPASE GTPBP3, MITOCHONDRIAL"/>
    <property type="match status" value="1"/>
</dbReference>
<evidence type="ECO:0000313" key="9">
    <source>
        <dbReference type="EMBL" id="EKX43754.1"/>
    </source>
</evidence>
<evidence type="ECO:0000313" key="10">
    <source>
        <dbReference type="EnsemblProtists" id="EKX43754"/>
    </source>
</evidence>
<dbReference type="eggNOG" id="KOG1191">
    <property type="taxonomic scope" value="Eukaryota"/>
</dbReference>
<reference evidence="9 11" key="1">
    <citation type="journal article" date="2012" name="Nature">
        <title>Algal genomes reveal evolutionary mosaicism and the fate of nucleomorphs.</title>
        <authorList>
            <consortium name="DOE Joint Genome Institute"/>
            <person name="Curtis B.A."/>
            <person name="Tanifuji G."/>
            <person name="Burki F."/>
            <person name="Gruber A."/>
            <person name="Irimia M."/>
            <person name="Maruyama S."/>
            <person name="Arias M.C."/>
            <person name="Ball S.G."/>
            <person name="Gile G.H."/>
            <person name="Hirakawa Y."/>
            <person name="Hopkins J.F."/>
            <person name="Kuo A."/>
            <person name="Rensing S.A."/>
            <person name="Schmutz J."/>
            <person name="Symeonidi A."/>
            <person name="Elias M."/>
            <person name="Eveleigh R.J."/>
            <person name="Herman E.K."/>
            <person name="Klute M.J."/>
            <person name="Nakayama T."/>
            <person name="Obornik M."/>
            <person name="Reyes-Prieto A."/>
            <person name="Armbrust E.V."/>
            <person name="Aves S.J."/>
            <person name="Beiko R.G."/>
            <person name="Coutinho P."/>
            <person name="Dacks J.B."/>
            <person name="Durnford D.G."/>
            <person name="Fast N.M."/>
            <person name="Green B.R."/>
            <person name="Grisdale C.J."/>
            <person name="Hempel F."/>
            <person name="Henrissat B."/>
            <person name="Hoppner M.P."/>
            <person name="Ishida K."/>
            <person name="Kim E."/>
            <person name="Koreny L."/>
            <person name="Kroth P.G."/>
            <person name="Liu Y."/>
            <person name="Malik S.B."/>
            <person name="Maier U.G."/>
            <person name="McRose D."/>
            <person name="Mock T."/>
            <person name="Neilson J.A."/>
            <person name="Onodera N.T."/>
            <person name="Poole A.M."/>
            <person name="Pritham E.J."/>
            <person name="Richards T.A."/>
            <person name="Rocap G."/>
            <person name="Roy S.W."/>
            <person name="Sarai C."/>
            <person name="Schaack S."/>
            <person name="Shirato S."/>
            <person name="Slamovits C.H."/>
            <person name="Spencer D.F."/>
            <person name="Suzuki S."/>
            <person name="Worden A.Z."/>
            <person name="Zauner S."/>
            <person name="Barry K."/>
            <person name="Bell C."/>
            <person name="Bharti A.K."/>
            <person name="Crow J.A."/>
            <person name="Grimwood J."/>
            <person name="Kramer R."/>
            <person name="Lindquist E."/>
            <person name="Lucas S."/>
            <person name="Salamov A."/>
            <person name="McFadden G.I."/>
            <person name="Lane C.E."/>
            <person name="Keeling P.J."/>
            <person name="Gray M.W."/>
            <person name="Grigoriev I.V."/>
            <person name="Archibald J.M."/>
        </authorList>
    </citation>
    <scope>NUCLEOTIDE SEQUENCE</scope>
    <source>
        <strain evidence="9 11">CCMP2712</strain>
    </source>
</reference>
<name>L1J6N0_GUITC</name>
<evidence type="ECO:0000256" key="1">
    <source>
        <dbReference type="ARBA" id="ARBA00004229"/>
    </source>
</evidence>
<dbReference type="EMBL" id="JH993008">
    <property type="protein sequence ID" value="EKX43754.1"/>
    <property type="molecule type" value="Genomic_DNA"/>
</dbReference>
<dbReference type="HOGENOM" id="CLU_019624_3_1_1"/>
<dbReference type="InterPro" id="IPR005225">
    <property type="entry name" value="Small_GTP-bd"/>
</dbReference>
<feature type="domain" description="GTP-binding protein TrmE N-terminal" evidence="7">
    <location>
        <begin position="91"/>
        <end position="194"/>
    </location>
</feature>
<dbReference type="PANTHER" id="PTHR42714">
    <property type="entry name" value="TRNA MODIFICATION GTPASE GTPBP3"/>
    <property type="match status" value="1"/>
</dbReference>
<evidence type="ECO:0008006" key="12">
    <source>
        <dbReference type="Google" id="ProtNLM"/>
    </source>
</evidence>
<dbReference type="STRING" id="905079.L1J6N0"/>
<protein>
    <recommendedName>
        <fullName evidence="12">TrmE-type G domain-containing protein</fullName>
    </recommendedName>
</protein>
<dbReference type="RefSeq" id="XP_005830734.1">
    <property type="nucleotide sequence ID" value="XM_005830677.1"/>
</dbReference>
<evidence type="ECO:0000256" key="4">
    <source>
        <dbReference type="ARBA" id="ARBA00022741"/>
    </source>
</evidence>
<keyword evidence="5" id="KW-0342">GTP-binding</keyword>
<evidence type="ECO:0000256" key="2">
    <source>
        <dbReference type="ARBA" id="ARBA00011043"/>
    </source>
</evidence>
<dbReference type="OMA" id="EFHCHGG"/>
<evidence type="ECO:0000256" key="3">
    <source>
        <dbReference type="ARBA" id="ARBA00022694"/>
    </source>
</evidence>
<feature type="domain" description="G" evidence="6">
    <location>
        <begin position="252"/>
        <end position="344"/>
    </location>
</feature>
<comment type="subcellular location">
    <subcellularLocation>
        <location evidence="1">Plastid</location>
        <location evidence="1">Chloroplast</location>
    </subcellularLocation>
</comment>
<dbReference type="InterPro" id="IPR031168">
    <property type="entry name" value="G_TrmE"/>
</dbReference>
<dbReference type="InterPro" id="IPR006073">
    <property type="entry name" value="GTP-bd"/>
</dbReference>
<evidence type="ECO:0000313" key="11">
    <source>
        <dbReference type="Proteomes" id="UP000011087"/>
    </source>
</evidence>
<evidence type="ECO:0000259" key="6">
    <source>
        <dbReference type="Pfam" id="PF01926"/>
    </source>
</evidence>
<dbReference type="AlphaFoldDB" id="L1J6N0"/>
<dbReference type="HAMAP" id="MF_00379">
    <property type="entry name" value="GTPase_MnmE"/>
    <property type="match status" value="1"/>
</dbReference>
<dbReference type="InterPro" id="IPR018948">
    <property type="entry name" value="GTP-bd_TrmE_N"/>
</dbReference>
<dbReference type="InterPro" id="IPR027417">
    <property type="entry name" value="P-loop_NTPase"/>
</dbReference>
<organism evidence="9">
    <name type="scientific">Guillardia theta (strain CCMP2712)</name>
    <name type="common">Cryptophyte</name>
    <dbReference type="NCBI Taxonomy" id="905079"/>
    <lineage>
        <taxon>Eukaryota</taxon>
        <taxon>Cryptophyceae</taxon>
        <taxon>Pyrenomonadales</taxon>
        <taxon>Geminigeraceae</taxon>
        <taxon>Guillardia</taxon>
    </lineage>
</organism>
<keyword evidence="4" id="KW-0547">Nucleotide-binding</keyword>
<dbReference type="InterPro" id="IPR025867">
    <property type="entry name" value="MnmE_helical"/>
</dbReference>
<dbReference type="KEGG" id="gtt:GUITHDRAFT_110211"/>
<dbReference type="Pfam" id="PF10396">
    <property type="entry name" value="TrmE_N"/>
    <property type="match status" value="1"/>
</dbReference>
<dbReference type="Pfam" id="PF12631">
    <property type="entry name" value="MnmE_helical"/>
    <property type="match status" value="1"/>
</dbReference>
<dbReference type="Gene3D" id="1.20.120.430">
    <property type="entry name" value="tRNA modification GTPase MnmE domain 2"/>
    <property type="match status" value="2"/>
</dbReference>
<dbReference type="GO" id="GO:0005525">
    <property type="term" value="F:GTP binding"/>
    <property type="evidence" value="ECO:0007669"/>
    <property type="project" value="UniProtKB-KW"/>
</dbReference>
<gene>
    <name evidence="9" type="ORF">GUITHDRAFT_110211</name>
</gene>
<proteinExistence type="inferred from homology"/>
<dbReference type="SUPFAM" id="SSF52540">
    <property type="entry name" value="P-loop containing nucleoside triphosphate hydrolases"/>
    <property type="match status" value="1"/>
</dbReference>